<dbReference type="GO" id="GO:0008360">
    <property type="term" value="P:regulation of cell shape"/>
    <property type="evidence" value="ECO:0007669"/>
    <property type="project" value="UniProtKB-KW"/>
</dbReference>
<dbReference type="NCBIfam" id="NF001126">
    <property type="entry name" value="PRK00139.1-4"/>
    <property type="match status" value="1"/>
</dbReference>
<evidence type="ECO:0000313" key="21">
    <source>
        <dbReference type="Proteomes" id="UP000197032"/>
    </source>
</evidence>
<dbReference type="InterPro" id="IPR035911">
    <property type="entry name" value="MurE/MurF_N"/>
</dbReference>
<keyword evidence="15" id="KW-0963">Cytoplasm</keyword>
<evidence type="ECO:0000256" key="5">
    <source>
        <dbReference type="ARBA" id="ARBA00022984"/>
    </source>
</evidence>
<dbReference type="Pfam" id="PF01225">
    <property type="entry name" value="Mur_ligase"/>
    <property type="match status" value="1"/>
</dbReference>
<dbReference type="Gene3D" id="3.90.190.20">
    <property type="entry name" value="Mur ligase, C-terminal domain"/>
    <property type="match status" value="1"/>
</dbReference>
<evidence type="ECO:0000256" key="8">
    <source>
        <dbReference type="ARBA" id="ARBA00050251"/>
    </source>
</evidence>
<evidence type="ECO:0000256" key="15">
    <source>
        <dbReference type="HAMAP-Rule" id="MF_00208"/>
    </source>
</evidence>
<evidence type="ECO:0000256" key="3">
    <source>
        <dbReference type="ARBA" id="ARBA00022618"/>
    </source>
</evidence>
<sequence length="498" mass="55076">MKELQKLVHKLSFQLLQGSLNQYVKGIHYDSRQIKEGYLFVAIEGFRVDGHRFIPDALERGAVALVVEKPVAVPEGVTCLLVKDSRRALSALSAAYFDYPSRHLNLIGVTGTNGKTTTTHLIEAILQQAGEKVGLLGTIVNRIGDRELPAVHTTPESLDLQALLAQMVEEEVAYAVMEVSSHALALDRTVDCEYDVGVFTNLSQDHLDFHQNMQEYLKAKGKLFASLGSGVKKRKKYAVINADDPQSAYLRQITSVPVVTYGLREESDVQAKNIDVGTKGVRFQVVSPSGEFPLNLKLTGKFTVYNALAAVAVGMQEGIPEEEIKQALEGVTGVAGRFELVDCGQEFAVVVDYAHTPDGLKNLLETAREMTKGRIITVFGCGGDRDRGKRPLMGEVAARYSDFCIVTSDNPRSEEPEAIIQDIIPGVEKITRENYKIIVDRYQAIREAIAMARRDDMVIIAGKGHETYQIIQDKILPFDDRKVAREILRGYGYDSDDV</sequence>
<evidence type="ECO:0000256" key="9">
    <source>
        <dbReference type="ARBA" id="ARBA00056782"/>
    </source>
</evidence>
<comment type="cofactor">
    <cofactor evidence="15">
        <name>Mg(2+)</name>
        <dbReference type="ChEBI" id="CHEBI:18420"/>
    </cofactor>
</comment>
<dbReference type="Pfam" id="PF02875">
    <property type="entry name" value="Mur_ligase_C"/>
    <property type="match status" value="1"/>
</dbReference>
<dbReference type="Gene3D" id="3.40.1390.10">
    <property type="entry name" value="MurE/MurF, N-terminal domain"/>
    <property type="match status" value="1"/>
</dbReference>
<comment type="caution">
    <text evidence="15">Lacks conserved residue(s) required for the propagation of feature annotation.</text>
</comment>
<feature type="short sequence motif" description="Meso-diaminopimelate recognition motif" evidence="15">
    <location>
        <begin position="409"/>
        <end position="412"/>
    </location>
</feature>
<comment type="pathway">
    <text evidence="1 15 16">Cell wall biogenesis; peptidoglycan biosynthesis.</text>
</comment>
<dbReference type="InterPro" id="IPR005761">
    <property type="entry name" value="UDP-N-AcMur-Glu-dNH2Pim_ligase"/>
</dbReference>
<evidence type="ECO:0000259" key="18">
    <source>
        <dbReference type="Pfam" id="PF02875"/>
    </source>
</evidence>
<dbReference type="EMBL" id="BDGJ01000059">
    <property type="protein sequence ID" value="GAW92149.1"/>
    <property type="molecule type" value="Genomic_DNA"/>
</dbReference>
<feature type="domain" description="Mur ligase N-terminal catalytic" evidence="17">
    <location>
        <begin position="24"/>
        <end position="94"/>
    </location>
</feature>
<dbReference type="SUPFAM" id="SSF63418">
    <property type="entry name" value="MurE/MurF N-terminal domain"/>
    <property type="match status" value="1"/>
</dbReference>
<keyword evidence="6 15" id="KW-0131">Cell cycle</keyword>
<accession>A0A1Z5HRJ2</accession>
<dbReference type="OrthoDB" id="9800958at2"/>
<name>A0A1Z5HRJ2_9FIRM</name>
<dbReference type="SUPFAM" id="SSF53623">
    <property type="entry name" value="MurD-like peptide ligases, catalytic domain"/>
    <property type="match status" value="1"/>
</dbReference>
<keyword evidence="4 15" id="KW-0133">Cell shape</keyword>
<evidence type="ECO:0000313" key="20">
    <source>
        <dbReference type="EMBL" id="GAW92149.1"/>
    </source>
</evidence>
<dbReference type="GO" id="GO:0071555">
    <property type="term" value="P:cell wall organization"/>
    <property type="evidence" value="ECO:0007669"/>
    <property type="project" value="UniProtKB-KW"/>
</dbReference>
<dbReference type="SUPFAM" id="SSF53244">
    <property type="entry name" value="MurD-like peptide ligases, peptide-binding domain"/>
    <property type="match status" value="1"/>
</dbReference>
<evidence type="ECO:0000256" key="10">
    <source>
        <dbReference type="ARBA" id="ARBA00066633"/>
    </source>
</evidence>
<gene>
    <name evidence="15" type="primary">murE</name>
    <name evidence="20" type="ORF">KKC1_13080</name>
</gene>
<comment type="subcellular location">
    <subcellularLocation>
        <location evidence="15 16">Cytoplasm</location>
    </subcellularLocation>
</comment>
<dbReference type="GO" id="GO:0005737">
    <property type="term" value="C:cytoplasm"/>
    <property type="evidence" value="ECO:0007669"/>
    <property type="project" value="UniProtKB-SubCell"/>
</dbReference>
<dbReference type="InterPro" id="IPR000713">
    <property type="entry name" value="Mur_ligase_N"/>
</dbReference>
<feature type="binding site" evidence="15">
    <location>
        <begin position="409"/>
        <end position="412"/>
    </location>
    <ligand>
        <name>meso-2,6-diaminopimelate</name>
        <dbReference type="ChEBI" id="CHEBI:57791"/>
    </ligand>
</feature>
<dbReference type="NCBIfam" id="NF001124">
    <property type="entry name" value="PRK00139.1-2"/>
    <property type="match status" value="1"/>
</dbReference>
<keyword evidence="15" id="KW-0067">ATP-binding</keyword>
<evidence type="ECO:0000256" key="16">
    <source>
        <dbReference type="RuleBase" id="RU004135"/>
    </source>
</evidence>
<dbReference type="GO" id="GO:0009252">
    <property type="term" value="P:peptidoglycan biosynthetic process"/>
    <property type="evidence" value="ECO:0007669"/>
    <property type="project" value="UniProtKB-UniRule"/>
</dbReference>
<comment type="catalytic activity">
    <reaction evidence="8 15">
        <text>UDP-N-acetyl-alpha-D-muramoyl-L-alanyl-D-glutamate + meso-2,6-diaminopimelate + ATP = UDP-N-acetyl-alpha-D-muramoyl-L-alanyl-gamma-D-glutamyl-meso-2,6-diaminopimelate + ADP + phosphate + H(+)</text>
        <dbReference type="Rhea" id="RHEA:23676"/>
        <dbReference type="ChEBI" id="CHEBI:15378"/>
        <dbReference type="ChEBI" id="CHEBI:30616"/>
        <dbReference type="ChEBI" id="CHEBI:43474"/>
        <dbReference type="ChEBI" id="CHEBI:57791"/>
        <dbReference type="ChEBI" id="CHEBI:83900"/>
        <dbReference type="ChEBI" id="CHEBI:83905"/>
        <dbReference type="ChEBI" id="CHEBI:456216"/>
        <dbReference type="EC" id="6.3.2.13"/>
    </reaction>
</comment>
<comment type="similarity">
    <text evidence="2 15">Belongs to the MurCDEF family. MurE subfamily.</text>
</comment>
<keyword evidence="7 15" id="KW-0961">Cell wall biogenesis/degradation</keyword>
<dbReference type="GO" id="GO:0000287">
    <property type="term" value="F:magnesium ion binding"/>
    <property type="evidence" value="ECO:0007669"/>
    <property type="project" value="UniProtKB-UniRule"/>
</dbReference>
<dbReference type="PANTHER" id="PTHR23135:SF4">
    <property type="entry name" value="UDP-N-ACETYLMURAMOYL-L-ALANYL-D-GLUTAMATE--2,6-DIAMINOPIMELATE LIGASE MURE HOMOLOG, CHLOROPLASTIC"/>
    <property type="match status" value="1"/>
</dbReference>
<keyword evidence="21" id="KW-1185">Reference proteome</keyword>
<evidence type="ECO:0000256" key="14">
    <source>
        <dbReference type="ARBA" id="ARBA00081560"/>
    </source>
</evidence>
<comment type="caution">
    <text evidence="20">The sequence shown here is derived from an EMBL/GenBank/DDBJ whole genome shotgun (WGS) entry which is preliminary data.</text>
</comment>
<organism evidence="20 21">
    <name type="scientific">Calderihabitans maritimus</name>
    <dbReference type="NCBI Taxonomy" id="1246530"/>
    <lineage>
        <taxon>Bacteria</taxon>
        <taxon>Bacillati</taxon>
        <taxon>Bacillota</taxon>
        <taxon>Clostridia</taxon>
        <taxon>Neomoorellales</taxon>
        <taxon>Calderihabitantaceae</taxon>
        <taxon>Calderihabitans</taxon>
    </lineage>
</organism>
<feature type="domain" description="Mur ligase C-terminal" evidence="18">
    <location>
        <begin position="336"/>
        <end position="464"/>
    </location>
</feature>
<dbReference type="Proteomes" id="UP000197032">
    <property type="component" value="Unassembled WGS sequence"/>
</dbReference>
<dbReference type="UniPathway" id="UPA00219"/>
<feature type="binding site" evidence="15">
    <location>
        <position position="466"/>
    </location>
    <ligand>
        <name>meso-2,6-diaminopimelate</name>
        <dbReference type="ChEBI" id="CHEBI:57791"/>
    </ligand>
</feature>
<evidence type="ECO:0000259" key="19">
    <source>
        <dbReference type="Pfam" id="PF08245"/>
    </source>
</evidence>
<dbReference type="InterPro" id="IPR036565">
    <property type="entry name" value="Mur-like_cat_sf"/>
</dbReference>
<reference evidence="21" key="1">
    <citation type="journal article" date="2017" name="Appl. Environ. Microbiol.">
        <title>Genomic analysis of Calderihabitans maritimus KKC1, a thermophilic hydrogenogenic carboxydotrophic bacterium isolated from marine sediment.</title>
        <authorList>
            <person name="Omae K."/>
            <person name="Yoneda Y."/>
            <person name="Fukuyama Y."/>
            <person name="Yoshida T."/>
            <person name="Sako Y."/>
        </authorList>
    </citation>
    <scope>NUCLEOTIDE SEQUENCE [LARGE SCALE GENOMIC DNA]</scope>
    <source>
        <strain evidence="21">KKC1</strain>
    </source>
</reference>
<feature type="binding site" evidence="15">
    <location>
        <position position="31"/>
    </location>
    <ligand>
        <name>UDP-N-acetyl-alpha-D-muramoyl-L-alanyl-D-glutamate</name>
        <dbReference type="ChEBI" id="CHEBI:83900"/>
    </ligand>
</feature>
<dbReference type="NCBIfam" id="TIGR01085">
    <property type="entry name" value="murE"/>
    <property type="match status" value="1"/>
</dbReference>
<feature type="modified residue" description="N6-carboxylysine" evidence="15">
    <location>
        <position position="220"/>
    </location>
</feature>
<keyword evidence="5 15" id="KW-0573">Peptidoglycan synthesis</keyword>
<comment type="function">
    <text evidence="9 15">Catalyzes the addition of meso-diaminopimelic acid to the nucleotide precursor UDP-N-acetylmuramoyl-L-alanyl-D-glutamate (UMAG) in the biosynthesis of bacterial cell-wall peptidoglycan.</text>
</comment>
<feature type="binding site" evidence="15">
    <location>
        <position position="385"/>
    </location>
    <ligand>
        <name>meso-2,6-diaminopimelate</name>
        <dbReference type="ChEBI" id="CHEBI:57791"/>
    </ligand>
</feature>
<evidence type="ECO:0000256" key="11">
    <source>
        <dbReference type="ARBA" id="ARBA00072883"/>
    </source>
</evidence>
<protein>
    <recommendedName>
        <fullName evidence="11 15">UDP-N-acetylmuramoyl-L-alanyl-D-glutamate--2,6-diaminopimelate ligase</fullName>
        <ecNumber evidence="10 15">6.3.2.13</ecNumber>
    </recommendedName>
    <alternativeName>
        <fullName evidence="12 15">Meso-A2pm-adding enzyme</fullName>
    </alternativeName>
    <alternativeName>
        <fullName evidence="13 15">Meso-diaminopimelate-adding enzyme</fullName>
    </alternativeName>
    <alternativeName>
        <fullName evidence="14 15">UDP-MurNAc-L-Ala-D-Glu:meso-diaminopimelate ligase</fullName>
    </alternativeName>
    <alternativeName>
        <fullName evidence="15">UDP-MurNAc-tripeptide synthetase</fullName>
    </alternativeName>
    <alternativeName>
        <fullName evidence="15">UDP-N-acetylmuramyl-tripeptide synthetase</fullName>
    </alternativeName>
</protein>
<evidence type="ECO:0000256" key="4">
    <source>
        <dbReference type="ARBA" id="ARBA00022960"/>
    </source>
</evidence>
<dbReference type="PANTHER" id="PTHR23135">
    <property type="entry name" value="MUR LIGASE FAMILY MEMBER"/>
    <property type="match status" value="1"/>
</dbReference>
<dbReference type="Gene3D" id="3.40.1190.10">
    <property type="entry name" value="Mur-like, catalytic domain"/>
    <property type="match status" value="1"/>
</dbReference>
<dbReference type="EC" id="6.3.2.13" evidence="10 15"/>
<dbReference type="GO" id="GO:0008765">
    <property type="term" value="F:UDP-N-acetylmuramoylalanyl-D-glutamate-2,6-diaminopimelate ligase activity"/>
    <property type="evidence" value="ECO:0007669"/>
    <property type="project" value="UniProtKB-UniRule"/>
</dbReference>
<proteinExistence type="inferred from homology"/>
<dbReference type="HAMAP" id="MF_00208">
    <property type="entry name" value="MurE"/>
    <property type="match status" value="1"/>
</dbReference>
<feature type="binding site" evidence="15">
    <location>
        <position position="188"/>
    </location>
    <ligand>
        <name>UDP-N-acetyl-alpha-D-muramoyl-L-alanyl-D-glutamate</name>
        <dbReference type="ChEBI" id="CHEBI:83900"/>
    </ligand>
</feature>
<evidence type="ECO:0000256" key="7">
    <source>
        <dbReference type="ARBA" id="ARBA00023316"/>
    </source>
</evidence>
<feature type="domain" description="Mur ligase central" evidence="19">
    <location>
        <begin position="109"/>
        <end position="313"/>
    </location>
</feature>
<evidence type="ECO:0000259" key="17">
    <source>
        <dbReference type="Pfam" id="PF01225"/>
    </source>
</evidence>
<evidence type="ECO:0000256" key="2">
    <source>
        <dbReference type="ARBA" id="ARBA00005898"/>
    </source>
</evidence>
<feature type="binding site" evidence="15">
    <location>
        <position position="180"/>
    </location>
    <ligand>
        <name>UDP-N-acetyl-alpha-D-muramoyl-L-alanyl-D-glutamate</name>
        <dbReference type="ChEBI" id="CHEBI:83900"/>
    </ligand>
</feature>
<evidence type="ECO:0000256" key="12">
    <source>
        <dbReference type="ARBA" id="ARBA00075482"/>
    </source>
</evidence>
<dbReference type="FunFam" id="3.90.190.20:FF:000006">
    <property type="entry name" value="UDP-N-acetylmuramoyl-L-alanyl-D-glutamate--2,6-diaminopimelate ligase"/>
    <property type="match status" value="1"/>
</dbReference>
<evidence type="ECO:0000256" key="1">
    <source>
        <dbReference type="ARBA" id="ARBA00004752"/>
    </source>
</evidence>
<dbReference type="GO" id="GO:0051301">
    <property type="term" value="P:cell division"/>
    <property type="evidence" value="ECO:0007669"/>
    <property type="project" value="UniProtKB-KW"/>
</dbReference>
<comment type="PTM">
    <text evidence="15">Carboxylation is probably crucial for Mg(2+) binding and, consequently, for the gamma-phosphate positioning of ATP.</text>
</comment>
<dbReference type="InterPro" id="IPR004101">
    <property type="entry name" value="Mur_ligase_C"/>
</dbReference>
<dbReference type="InterPro" id="IPR036615">
    <property type="entry name" value="Mur_ligase_C_dom_sf"/>
</dbReference>
<dbReference type="GO" id="GO:0005524">
    <property type="term" value="F:ATP binding"/>
    <property type="evidence" value="ECO:0007669"/>
    <property type="project" value="UniProtKB-UniRule"/>
</dbReference>
<dbReference type="Pfam" id="PF08245">
    <property type="entry name" value="Mur_ligase_M"/>
    <property type="match status" value="1"/>
</dbReference>
<feature type="binding site" evidence="15">
    <location>
        <begin position="153"/>
        <end position="154"/>
    </location>
    <ligand>
        <name>UDP-N-acetyl-alpha-D-muramoyl-L-alanyl-D-glutamate</name>
        <dbReference type="ChEBI" id="CHEBI:83900"/>
    </ligand>
</feature>
<dbReference type="AlphaFoldDB" id="A0A1Z5HRJ2"/>
<dbReference type="RefSeq" id="WP_088553558.1">
    <property type="nucleotide sequence ID" value="NZ_BDGJ01000059.1"/>
</dbReference>
<keyword evidence="15 20" id="KW-0436">Ligase</keyword>
<keyword evidence="15" id="KW-0547">Nucleotide-binding</keyword>
<dbReference type="InterPro" id="IPR013221">
    <property type="entry name" value="Mur_ligase_cen"/>
</dbReference>
<keyword evidence="3 15" id="KW-0132">Cell division</keyword>
<evidence type="ECO:0000256" key="6">
    <source>
        <dbReference type="ARBA" id="ARBA00023306"/>
    </source>
</evidence>
<keyword evidence="15" id="KW-0460">Magnesium</keyword>
<feature type="binding site" evidence="15">
    <location>
        <begin position="111"/>
        <end position="117"/>
    </location>
    <ligand>
        <name>ATP</name>
        <dbReference type="ChEBI" id="CHEBI:30616"/>
    </ligand>
</feature>
<evidence type="ECO:0000256" key="13">
    <source>
        <dbReference type="ARBA" id="ARBA00076158"/>
    </source>
</evidence>
<feature type="binding site" evidence="15">
    <location>
        <position position="462"/>
    </location>
    <ligand>
        <name>meso-2,6-diaminopimelate</name>
        <dbReference type="ChEBI" id="CHEBI:57791"/>
    </ligand>
</feature>